<evidence type="ECO:0000259" key="9">
    <source>
        <dbReference type="Pfam" id="PF00520"/>
    </source>
</evidence>
<protein>
    <submittedName>
        <fullName evidence="10">Transient receptor potential-gamma protein</fullName>
    </submittedName>
</protein>
<name>A0A8J5CQ27_CHIOP</name>
<dbReference type="GO" id="GO:0034703">
    <property type="term" value="C:cation channel complex"/>
    <property type="evidence" value="ECO:0007669"/>
    <property type="project" value="TreeGrafter"/>
</dbReference>
<evidence type="ECO:0000256" key="1">
    <source>
        <dbReference type="ARBA" id="ARBA00004141"/>
    </source>
</evidence>
<dbReference type="PANTHER" id="PTHR10117:SF54">
    <property type="entry name" value="TRANSIENT RECEPTOR POTENTIAL-GAMMA PROTEIN"/>
    <property type="match status" value="1"/>
</dbReference>
<evidence type="ECO:0000313" key="10">
    <source>
        <dbReference type="EMBL" id="KAG0715847.1"/>
    </source>
</evidence>
<evidence type="ECO:0000256" key="4">
    <source>
        <dbReference type="ARBA" id="ARBA00022989"/>
    </source>
</evidence>
<sequence length="135" mass="15800">MNQLLWFYADLEKQTCIEEKEKMLMNMTRCDDSEVMMMDPDEVDNMSPDVDSCIVWRRFSNLFETTQTLFWAAFGLIDLTNFELTGIKPFTRFWGMLMFGTYSVINVIVLLNLLIAMMNHSYQLVSVSSVSVKYD</sequence>
<keyword evidence="11" id="KW-1185">Reference proteome</keyword>
<evidence type="ECO:0000313" key="11">
    <source>
        <dbReference type="Proteomes" id="UP000770661"/>
    </source>
</evidence>
<dbReference type="EMBL" id="JACEEZ010019288">
    <property type="protein sequence ID" value="KAG0715847.1"/>
    <property type="molecule type" value="Genomic_DNA"/>
</dbReference>
<evidence type="ECO:0000256" key="6">
    <source>
        <dbReference type="ARBA" id="ARBA00023136"/>
    </source>
</evidence>
<keyword evidence="6 8" id="KW-0472">Membrane</keyword>
<keyword evidence="5" id="KW-0406">Ion transport</keyword>
<evidence type="ECO:0000256" key="7">
    <source>
        <dbReference type="ARBA" id="ARBA00023303"/>
    </source>
</evidence>
<keyword evidence="2" id="KW-0813">Transport</keyword>
<accession>A0A8J5CQ27</accession>
<dbReference type="GO" id="GO:0015279">
    <property type="term" value="F:store-operated calcium channel activity"/>
    <property type="evidence" value="ECO:0007669"/>
    <property type="project" value="TreeGrafter"/>
</dbReference>
<feature type="domain" description="Ion transport" evidence="9">
    <location>
        <begin position="56"/>
        <end position="125"/>
    </location>
</feature>
<proteinExistence type="predicted"/>
<reference evidence="10" key="1">
    <citation type="submission" date="2020-07" db="EMBL/GenBank/DDBJ databases">
        <title>The High-quality genome of the commercially important snow crab, Chionoecetes opilio.</title>
        <authorList>
            <person name="Jeong J.-H."/>
            <person name="Ryu S."/>
        </authorList>
    </citation>
    <scope>NUCLEOTIDE SEQUENCE</scope>
    <source>
        <strain evidence="10">MADBK_172401_WGS</strain>
        <tissue evidence="10">Digestive gland</tissue>
    </source>
</reference>
<comment type="caution">
    <text evidence="10">The sequence shown here is derived from an EMBL/GenBank/DDBJ whole genome shotgun (WGS) entry which is preliminary data.</text>
</comment>
<dbReference type="Pfam" id="PF00520">
    <property type="entry name" value="Ion_trans"/>
    <property type="match status" value="1"/>
</dbReference>
<dbReference type="Proteomes" id="UP000770661">
    <property type="component" value="Unassembled WGS sequence"/>
</dbReference>
<evidence type="ECO:0000256" key="2">
    <source>
        <dbReference type="ARBA" id="ARBA00022448"/>
    </source>
</evidence>
<dbReference type="InterPro" id="IPR005821">
    <property type="entry name" value="Ion_trans_dom"/>
</dbReference>
<evidence type="ECO:0000256" key="3">
    <source>
        <dbReference type="ARBA" id="ARBA00022692"/>
    </source>
</evidence>
<evidence type="ECO:0000256" key="8">
    <source>
        <dbReference type="SAM" id="Phobius"/>
    </source>
</evidence>
<dbReference type="GO" id="GO:0070679">
    <property type="term" value="F:inositol 1,4,5 trisphosphate binding"/>
    <property type="evidence" value="ECO:0007669"/>
    <property type="project" value="TreeGrafter"/>
</dbReference>
<feature type="transmembrane region" description="Helical" evidence="8">
    <location>
        <begin position="93"/>
        <end position="115"/>
    </location>
</feature>
<gene>
    <name evidence="10" type="primary">Trpgamma</name>
    <name evidence="10" type="ORF">GWK47_010981</name>
</gene>
<dbReference type="OrthoDB" id="2373987at2759"/>
<keyword evidence="7" id="KW-0407">Ion channel</keyword>
<dbReference type="PANTHER" id="PTHR10117">
    <property type="entry name" value="TRANSIENT RECEPTOR POTENTIAL CHANNEL"/>
    <property type="match status" value="1"/>
</dbReference>
<organism evidence="10 11">
    <name type="scientific">Chionoecetes opilio</name>
    <name type="common">Atlantic snow crab</name>
    <name type="synonym">Cancer opilio</name>
    <dbReference type="NCBI Taxonomy" id="41210"/>
    <lineage>
        <taxon>Eukaryota</taxon>
        <taxon>Metazoa</taxon>
        <taxon>Ecdysozoa</taxon>
        <taxon>Arthropoda</taxon>
        <taxon>Crustacea</taxon>
        <taxon>Multicrustacea</taxon>
        <taxon>Malacostraca</taxon>
        <taxon>Eumalacostraca</taxon>
        <taxon>Eucarida</taxon>
        <taxon>Decapoda</taxon>
        <taxon>Pleocyemata</taxon>
        <taxon>Brachyura</taxon>
        <taxon>Eubrachyura</taxon>
        <taxon>Majoidea</taxon>
        <taxon>Majidae</taxon>
        <taxon>Chionoecetes</taxon>
    </lineage>
</organism>
<keyword evidence="4 8" id="KW-1133">Transmembrane helix</keyword>
<keyword evidence="3 8" id="KW-0812">Transmembrane</keyword>
<dbReference type="InterPro" id="IPR002153">
    <property type="entry name" value="TRPC_channel"/>
</dbReference>
<dbReference type="AlphaFoldDB" id="A0A8J5CQ27"/>
<comment type="subcellular location">
    <subcellularLocation>
        <location evidence="1">Membrane</location>
        <topology evidence="1">Multi-pass membrane protein</topology>
    </subcellularLocation>
</comment>
<dbReference type="GO" id="GO:0051480">
    <property type="term" value="P:regulation of cytosolic calcium ion concentration"/>
    <property type="evidence" value="ECO:0007669"/>
    <property type="project" value="TreeGrafter"/>
</dbReference>
<keyword evidence="10" id="KW-0675">Receptor</keyword>
<dbReference type="GO" id="GO:0005886">
    <property type="term" value="C:plasma membrane"/>
    <property type="evidence" value="ECO:0007669"/>
    <property type="project" value="TreeGrafter"/>
</dbReference>
<evidence type="ECO:0000256" key="5">
    <source>
        <dbReference type="ARBA" id="ARBA00023065"/>
    </source>
</evidence>